<dbReference type="Pfam" id="PF00664">
    <property type="entry name" value="ABC_membrane"/>
    <property type="match status" value="1"/>
</dbReference>
<feature type="transmembrane region" description="Helical" evidence="9">
    <location>
        <begin position="134"/>
        <end position="152"/>
    </location>
</feature>
<keyword evidence="4 9" id="KW-0812">Transmembrane</keyword>
<dbReference type="GO" id="GO:0005886">
    <property type="term" value="C:plasma membrane"/>
    <property type="evidence" value="ECO:0007669"/>
    <property type="project" value="UniProtKB-SubCell"/>
</dbReference>
<dbReference type="CDD" id="cd18548">
    <property type="entry name" value="ABC_6TM_Tm287_like"/>
    <property type="match status" value="1"/>
</dbReference>
<evidence type="ECO:0000256" key="4">
    <source>
        <dbReference type="ARBA" id="ARBA00022692"/>
    </source>
</evidence>
<proteinExistence type="predicted"/>
<evidence type="ECO:0000259" key="10">
    <source>
        <dbReference type="PROSITE" id="PS50893"/>
    </source>
</evidence>
<feature type="transmembrane region" description="Helical" evidence="9">
    <location>
        <begin position="52"/>
        <end position="81"/>
    </location>
</feature>
<dbReference type="InterPro" id="IPR017871">
    <property type="entry name" value="ABC_transporter-like_CS"/>
</dbReference>
<dbReference type="Proteomes" id="UP000776700">
    <property type="component" value="Unassembled WGS sequence"/>
</dbReference>
<reference evidence="12" key="1">
    <citation type="journal article" date="2021" name="PeerJ">
        <title>Extensive microbial diversity within the chicken gut microbiome revealed by metagenomics and culture.</title>
        <authorList>
            <person name="Gilroy R."/>
            <person name="Ravi A."/>
            <person name="Getino M."/>
            <person name="Pursley I."/>
            <person name="Horton D.L."/>
            <person name="Alikhan N.F."/>
            <person name="Baker D."/>
            <person name="Gharbi K."/>
            <person name="Hall N."/>
            <person name="Watson M."/>
            <person name="Adriaenssens E.M."/>
            <person name="Foster-Nyarko E."/>
            <person name="Jarju S."/>
            <person name="Secka A."/>
            <person name="Antonio M."/>
            <person name="Oren A."/>
            <person name="Chaudhuri R.R."/>
            <person name="La Ragione R."/>
            <person name="Hildebrand F."/>
            <person name="Pallen M.J."/>
        </authorList>
    </citation>
    <scope>NUCLEOTIDE SEQUENCE</scope>
    <source>
        <strain evidence="12">1277</strain>
    </source>
</reference>
<keyword evidence="7 9" id="KW-1133">Transmembrane helix</keyword>
<dbReference type="PROSITE" id="PS50893">
    <property type="entry name" value="ABC_TRANSPORTER_2"/>
    <property type="match status" value="1"/>
</dbReference>
<evidence type="ECO:0000256" key="2">
    <source>
        <dbReference type="ARBA" id="ARBA00022448"/>
    </source>
</evidence>
<feature type="transmembrane region" description="Helical" evidence="9">
    <location>
        <begin position="158"/>
        <end position="175"/>
    </location>
</feature>
<comment type="subcellular location">
    <subcellularLocation>
        <location evidence="1">Cell membrane</location>
        <topology evidence="1">Multi-pass membrane protein</topology>
    </subcellularLocation>
</comment>
<dbReference type="InterPro" id="IPR036640">
    <property type="entry name" value="ABC1_TM_sf"/>
</dbReference>
<dbReference type="Gene3D" id="1.20.1560.10">
    <property type="entry name" value="ABC transporter type 1, transmembrane domain"/>
    <property type="match status" value="1"/>
</dbReference>
<evidence type="ECO:0000256" key="5">
    <source>
        <dbReference type="ARBA" id="ARBA00022741"/>
    </source>
</evidence>
<evidence type="ECO:0000313" key="12">
    <source>
        <dbReference type="EMBL" id="HJG97115.1"/>
    </source>
</evidence>
<evidence type="ECO:0000256" key="8">
    <source>
        <dbReference type="ARBA" id="ARBA00023136"/>
    </source>
</evidence>
<dbReference type="SMART" id="SM00382">
    <property type="entry name" value="AAA"/>
    <property type="match status" value="1"/>
</dbReference>
<evidence type="ECO:0000313" key="13">
    <source>
        <dbReference type="Proteomes" id="UP000776700"/>
    </source>
</evidence>
<evidence type="ECO:0000256" key="9">
    <source>
        <dbReference type="SAM" id="Phobius"/>
    </source>
</evidence>
<dbReference type="PANTHER" id="PTHR43394">
    <property type="entry name" value="ATP-DEPENDENT PERMEASE MDL1, MITOCHONDRIAL"/>
    <property type="match status" value="1"/>
</dbReference>
<keyword evidence="3" id="KW-1003">Cell membrane</keyword>
<dbReference type="AlphaFoldDB" id="A0A921N2F1"/>
<gene>
    <name evidence="12" type="ORF">K8V90_08455</name>
</gene>
<dbReference type="EMBL" id="DYUB01000263">
    <property type="protein sequence ID" value="HJG97115.1"/>
    <property type="molecule type" value="Genomic_DNA"/>
</dbReference>
<keyword evidence="8 9" id="KW-0472">Membrane</keyword>
<evidence type="ECO:0000256" key="3">
    <source>
        <dbReference type="ARBA" id="ARBA00022475"/>
    </source>
</evidence>
<feature type="transmembrane region" description="Helical" evidence="9">
    <location>
        <begin position="238"/>
        <end position="259"/>
    </location>
</feature>
<reference evidence="12" key="2">
    <citation type="submission" date="2021-09" db="EMBL/GenBank/DDBJ databases">
        <authorList>
            <person name="Gilroy R."/>
        </authorList>
    </citation>
    <scope>NUCLEOTIDE SEQUENCE</scope>
    <source>
        <strain evidence="12">1277</strain>
    </source>
</reference>
<comment type="caution">
    <text evidence="12">The sequence shown here is derived from an EMBL/GenBank/DDBJ whole genome shotgun (WGS) entry which is preliminary data.</text>
</comment>
<keyword evidence="6 12" id="KW-0067">ATP-binding</keyword>
<dbReference type="InterPro" id="IPR039421">
    <property type="entry name" value="Type_1_exporter"/>
</dbReference>
<feature type="transmembrane region" description="Helical" evidence="9">
    <location>
        <begin position="12"/>
        <end position="32"/>
    </location>
</feature>
<evidence type="ECO:0000259" key="11">
    <source>
        <dbReference type="PROSITE" id="PS50929"/>
    </source>
</evidence>
<feature type="domain" description="ABC transmembrane type-1" evidence="11">
    <location>
        <begin position="17"/>
        <end position="299"/>
    </location>
</feature>
<dbReference type="Gene3D" id="3.40.50.300">
    <property type="entry name" value="P-loop containing nucleotide triphosphate hydrolases"/>
    <property type="match status" value="1"/>
</dbReference>
<dbReference type="InterPro" id="IPR003439">
    <property type="entry name" value="ABC_transporter-like_ATP-bd"/>
</dbReference>
<dbReference type="InterPro" id="IPR027417">
    <property type="entry name" value="P-loop_NTPase"/>
</dbReference>
<evidence type="ECO:0000256" key="7">
    <source>
        <dbReference type="ARBA" id="ARBA00022989"/>
    </source>
</evidence>
<dbReference type="FunFam" id="3.40.50.300:FF:000221">
    <property type="entry name" value="Multidrug ABC transporter ATP-binding protein"/>
    <property type="match status" value="1"/>
</dbReference>
<dbReference type="SUPFAM" id="SSF90123">
    <property type="entry name" value="ABC transporter transmembrane region"/>
    <property type="match status" value="1"/>
</dbReference>
<dbReference type="PROSITE" id="PS00211">
    <property type="entry name" value="ABC_TRANSPORTER_1"/>
    <property type="match status" value="1"/>
</dbReference>
<dbReference type="PANTHER" id="PTHR43394:SF1">
    <property type="entry name" value="ATP-BINDING CASSETTE SUB-FAMILY B MEMBER 10, MITOCHONDRIAL"/>
    <property type="match status" value="1"/>
</dbReference>
<dbReference type="InterPro" id="IPR011527">
    <property type="entry name" value="ABC1_TM_dom"/>
</dbReference>
<keyword evidence="2" id="KW-0813">Transport</keyword>
<keyword evidence="5" id="KW-0547">Nucleotide-binding</keyword>
<dbReference type="InterPro" id="IPR003593">
    <property type="entry name" value="AAA+_ATPase"/>
</dbReference>
<feature type="transmembrane region" description="Helical" evidence="9">
    <location>
        <begin position="279"/>
        <end position="297"/>
    </location>
</feature>
<dbReference type="GO" id="GO:0005524">
    <property type="term" value="F:ATP binding"/>
    <property type="evidence" value="ECO:0007669"/>
    <property type="project" value="UniProtKB-KW"/>
</dbReference>
<protein>
    <submittedName>
        <fullName evidence="12">ABC transporter ATP-binding protein/permease</fullName>
    </submittedName>
</protein>
<accession>A0A921N2F1</accession>
<dbReference type="GO" id="GO:0015421">
    <property type="term" value="F:ABC-type oligopeptide transporter activity"/>
    <property type="evidence" value="ECO:0007669"/>
    <property type="project" value="TreeGrafter"/>
</dbReference>
<dbReference type="PROSITE" id="PS50929">
    <property type="entry name" value="ABC_TM1F"/>
    <property type="match status" value="1"/>
</dbReference>
<organism evidence="12 13">
    <name type="scientific">Romboutsia timonensis</name>
    <dbReference type="NCBI Taxonomy" id="1776391"/>
    <lineage>
        <taxon>Bacteria</taxon>
        <taxon>Bacillati</taxon>
        <taxon>Bacillota</taxon>
        <taxon>Clostridia</taxon>
        <taxon>Peptostreptococcales</taxon>
        <taxon>Peptostreptococcaceae</taxon>
        <taxon>Romboutsia</taxon>
    </lineage>
</organism>
<sequence>MIKLLKYLKGSAIVCAILAPLTMCLEVAMDLLQPTLLSKIIDIGVANGDLNYVLYIGIQMIIAAVVGLIAGSACSYLAAVAAMNLGEGVRQGLFNKIQTLSFLELDKLKTSSLITRLTNDVTQLQMMMNMALRMMVRAPLTAIGGVIMAYILSPELSTIFLIAIPIITFSVLFILKKSFPLFTKVQQNIDNVNTVMRESILGVKVIKAFAIESTQKDRFIDANEELTNTSIKSQNMNLILWPMATLIMNLTVVAVLWFGGNMVNTGDLEIGKIVAFINYLLQIMGSVVMVINIMISYSRAKASASRINEVFETESSIKDKEDANIIENFDIEFKNVSFRYNEHSENVLENISFSAKQGETIGIIGSTGCGKSSFVNLIPRLYDVTEGEILIGKNNIKDISLKELRENIGIVLQENILFSGTIESNIRFGNENATEEMMINSSINAQAYEFINNKKDKFKSEVEQRAKNLSGGQKQRLSIARTLIRNPKIFIMDDSSSALDMATEAKLQNSIKETMKDSTVIIIAQRISGVMDADKIIVMDEGKIANIGTHKELLKTSEIYKSIAVSQLGEEVLEIVG</sequence>
<evidence type="ECO:0000256" key="6">
    <source>
        <dbReference type="ARBA" id="ARBA00022840"/>
    </source>
</evidence>
<dbReference type="Pfam" id="PF00005">
    <property type="entry name" value="ABC_tran"/>
    <property type="match status" value="1"/>
</dbReference>
<dbReference type="SUPFAM" id="SSF52540">
    <property type="entry name" value="P-loop containing nucleoside triphosphate hydrolases"/>
    <property type="match status" value="1"/>
</dbReference>
<name>A0A921N2F1_9FIRM</name>
<dbReference type="GO" id="GO:0016887">
    <property type="term" value="F:ATP hydrolysis activity"/>
    <property type="evidence" value="ECO:0007669"/>
    <property type="project" value="InterPro"/>
</dbReference>
<feature type="domain" description="ABC transporter" evidence="10">
    <location>
        <begin position="331"/>
        <end position="566"/>
    </location>
</feature>
<evidence type="ECO:0000256" key="1">
    <source>
        <dbReference type="ARBA" id="ARBA00004651"/>
    </source>
</evidence>